<name>W1S0N4_9GAMM</name>
<evidence type="ECO:0000313" key="1">
    <source>
        <dbReference type="EMBL" id="ETI62615.1"/>
    </source>
</evidence>
<keyword evidence="2" id="KW-1185">Reference proteome</keyword>
<protein>
    <submittedName>
        <fullName evidence="1">Uncharacterized protein</fullName>
    </submittedName>
</protein>
<dbReference type="EMBL" id="AYOZ01000001">
    <property type="protein sequence ID" value="ETI62615.1"/>
    <property type="molecule type" value="Genomic_DNA"/>
</dbReference>
<dbReference type="AlphaFoldDB" id="W1S0N4"/>
<sequence length="45" mass="5292">MYAAQNKASMAQSVDFDKAIQSEDLFNTARYRKHLEERYLLLVLI</sequence>
<organism evidence="1 2">
    <name type="scientific">Marinomonas profundimaris</name>
    <dbReference type="NCBI Taxonomy" id="1208321"/>
    <lineage>
        <taxon>Bacteria</taxon>
        <taxon>Pseudomonadati</taxon>
        <taxon>Pseudomonadota</taxon>
        <taxon>Gammaproteobacteria</taxon>
        <taxon>Oceanospirillales</taxon>
        <taxon>Oceanospirillaceae</taxon>
        <taxon>Marinomonas</taxon>
    </lineage>
</organism>
<accession>W1S0N4</accession>
<dbReference type="PATRIC" id="fig|1208321.3.peg.419"/>
<dbReference type="Proteomes" id="UP000018857">
    <property type="component" value="Unassembled WGS sequence"/>
</dbReference>
<comment type="caution">
    <text evidence="1">The sequence shown here is derived from an EMBL/GenBank/DDBJ whole genome shotgun (WGS) entry which is preliminary data.</text>
</comment>
<evidence type="ECO:0000313" key="2">
    <source>
        <dbReference type="Proteomes" id="UP000018857"/>
    </source>
</evidence>
<reference evidence="1 2" key="1">
    <citation type="journal article" date="2014" name="Genome Announc.">
        <title>Draft Genome Sequence of Marinomonas sp. Strain D104, a Polycyclic Aromatic Hydrocarbon-Degrading Bacterium from the Deep-Sea Sediment of the Arctic Ocean.</title>
        <authorList>
            <person name="Dong C."/>
            <person name="Bai X."/>
            <person name="Lai Q."/>
            <person name="Xie Y."/>
            <person name="Chen X."/>
            <person name="Shao Z."/>
        </authorList>
    </citation>
    <scope>NUCLEOTIDE SEQUENCE [LARGE SCALE GENOMIC DNA]</scope>
    <source>
        <strain evidence="1 2">D104</strain>
    </source>
</reference>
<gene>
    <name evidence="1" type="ORF">D104_02045</name>
</gene>
<proteinExistence type="predicted"/>